<dbReference type="InterPro" id="IPR027417">
    <property type="entry name" value="P-loop_NTPase"/>
</dbReference>
<organism evidence="3 4">
    <name type="scientific">bacterium (Candidatus Ratteibacteria) CG01_land_8_20_14_3_00_40_19</name>
    <dbReference type="NCBI Taxonomy" id="2014290"/>
    <lineage>
        <taxon>Bacteria</taxon>
        <taxon>Candidatus Ratteibacteria</taxon>
    </lineage>
</organism>
<evidence type="ECO:0000256" key="1">
    <source>
        <dbReference type="ARBA" id="ARBA00022801"/>
    </source>
</evidence>
<evidence type="ECO:0000259" key="2">
    <source>
        <dbReference type="PROSITE" id="PS51194"/>
    </source>
</evidence>
<reference evidence="4" key="1">
    <citation type="submission" date="2017-09" db="EMBL/GenBank/DDBJ databases">
        <title>Depth-based differentiation of microbial function through sediment-hosted aquifers and enrichment of novel symbionts in the deep terrestrial subsurface.</title>
        <authorList>
            <person name="Probst A.J."/>
            <person name="Ladd B."/>
            <person name="Jarett J.K."/>
            <person name="Geller-Mcgrath D.E."/>
            <person name="Sieber C.M.K."/>
            <person name="Emerson J.B."/>
            <person name="Anantharaman K."/>
            <person name="Thomas B.C."/>
            <person name="Malmstrom R."/>
            <person name="Stieglmeier M."/>
            <person name="Klingl A."/>
            <person name="Woyke T."/>
            <person name="Ryan C.M."/>
            <person name="Banfield J.F."/>
        </authorList>
    </citation>
    <scope>NUCLEOTIDE SEQUENCE [LARGE SCALE GENOMIC DNA]</scope>
</reference>
<dbReference type="GO" id="GO:0016787">
    <property type="term" value="F:hydrolase activity"/>
    <property type="evidence" value="ECO:0007669"/>
    <property type="project" value="UniProtKB-KW"/>
</dbReference>
<dbReference type="SUPFAM" id="SSF52540">
    <property type="entry name" value="P-loop containing nucleoside triphosphate hydrolases"/>
    <property type="match status" value="1"/>
</dbReference>
<sequence>CFIIIKEQGIEIRKYFPEREKPITLEYSIEKTYKGLYNQICGIIGKSRKFGRPDSRKLPEEELTYARYGLWNYVKEDKKRKAPYTDLQRAGRNLRGLLRVMLFKRLESSVYAFRESIKRMTTLQERFLISLNENIIPAGEEAEYILYESDQYDESQLIDELRRIKNKKYNVEDFEIDKLKEDLEKDIKLYKKMYGLVKDINADNKNQEQDDKLYVLIQRLKSDKKLNNKVLIFTQYAETAKYLYENLNPEGKQEIESIDSTAKNRSDIINRFSPKANEYNLKNNEKEIRLLVSTDVLAEGLNLQDCDNIINYDLHWNPVRLIQRIGRIDRIGSENEKIYSYNFLPETELDKNLGLHEKLRYRIQEIHNTIGEDAEILDKSEQLNEEAMYTIYEGNQKEIDKYEGEEDLIGITEAEEIIRDLQLNNPAYFNYITNLRDGVRSCMSKKV</sequence>
<dbReference type="SMART" id="SM00490">
    <property type="entry name" value="HELICc"/>
    <property type="match status" value="1"/>
</dbReference>
<keyword evidence="3" id="KW-0347">Helicase</keyword>
<feature type="non-terminal residue" evidence="3">
    <location>
        <position position="1"/>
    </location>
</feature>
<name>A0A2M7E6D0_9BACT</name>
<dbReference type="InterPro" id="IPR049730">
    <property type="entry name" value="SNF2/RAD54-like_C"/>
</dbReference>
<dbReference type="GO" id="GO:0004386">
    <property type="term" value="F:helicase activity"/>
    <property type="evidence" value="ECO:0007669"/>
    <property type="project" value="UniProtKB-KW"/>
</dbReference>
<dbReference type="Gene3D" id="3.40.50.300">
    <property type="entry name" value="P-loop containing nucleotide triphosphate hydrolases"/>
    <property type="match status" value="1"/>
</dbReference>
<dbReference type="CDD" id="cd18793">
    <property type="entry name" value="SF2_C_SNF"/>
    <property type="match status" value="1"/>
</dbReference>
<dbReference type="PANTHER" id="PTHR45766">
    <property type="entry name" value="DNA ANNEALING HELICASE AND ENDONUCLEASE ZRANB3 FAMILY MEMBER"/>
    <property type="match status" value="1"/>
</dbReference>
<dbReference type="InterPro" id="IPR001650">
    <property type="entry name" value="Helicase_C-like"/>
</dbReference>
<dbReference type="PANTHER" id="PTHR45766:SF6">
    <property type="entry name" value="SWI_SNF-RELATED MATRIX-ASSOCIATED ACTIN-DEPENDENT REGULATOR OF CHROMATIN SUBFAMILY A-LIKE PROTEIN 1"/>
    <property type="match status" value="1"/>
</dbReference>
<proteinExistence type="predicted"/>
<keyword evidence="3" id="KW-0067">ATP-binding</keyword>
<dbReference type="Pfam" id="PF00271">
    <property type="entry name" value="Helicase_C"/>
    <property type="match status" value="1"/>
</dbReference>
<dbReference type="AlphaFoldDB" id="A0A2M7E6D0"/>
<feature type="non-terminal residue" evidence="3">
    <location>
        <position position="447"/>
    </location>
</feature>
<comment type="caution">
    <text evidence="3">The sequence shown here is derived from an EMBL/GenBank/DDBJ whole genome shotgun (WGS) entry which is preliminary data.</text>
</comment>
<dbReference type="PROSITE" id="PS51194">
    <property type="entry name" value="HELICASE_CTER"/>
    <property type="match status" value="1"/>
</dbReference>
<feature type="domain" description="Helicase C-terminal" evidence="2">
    <location>
        <begin position="212"/>
        <end position="374"/>
    </location>
</feature>
<protein>
    <submittedName>
        <fullName evidence="3">Helicase</fullName>
    </submittedName>
</protein>
<accession>A0A2M7E6D0</accession>
<evidence type="ECO:0000313" key="4">
    <source>
        <dbReference type="Proteomes" id="UP000228886"/>
    </source>
</evidence>
<keyword evidence="3" id="KW-0547">Nucleotide-binding</keyword>
<dbReference type="Proteomes" id="UP000228886">
    <property type="component" value="Unassembled WGS sequence"/>
</dbReference>
<evidence type="ECO:0000313" key="3">
    <source>
        <dbReference type="EMBL" id="PIV63302.1"/>
    </source>
</evidence>
<keyword evidence="1" id="KW-0378">Hydrolase</keyword>
<dbReference type="EMBL" id="PETL01000393">
    <property type="protein sequence ID" value="PIV63302.1"/>
    <property type="molecule type" value="Genomic_DNA"/>
</dbReference>
<gene>
    <name evidence="3" type="ORF">COS11_08155</name>
</gene>